<comment type="caution">
    <text evidence="2">The sequence shown here is derived from an EMBL/GenBank/DDBJ whole genome shotgun (WGS) entry which is preliminary data.</text>
</comment>
<evidence type="ECO:0000313" key="2">
    <source>
        <dbReference type="EMBL" id="GLL07731.1"/>
    </source>
</evidence>
<dbReference type="EMBL" id="BSFP01000109">
    <property type="protein sequence ID" value="GLL07731.1"/>
    <property type="molecule type" value="Genomic_DNA"/>
</dbReference>
<name>A0A9W6KW87_9ACTN</name>
<feature type="region of interest" description="Disordered" evidence="1">
    <location>
        <begin position="1"/>
        <end position="70"/>
    </location>
</feature>
<gene>
    <name evidence="2" type="ORF">GCM10017581_094880</name>
</gene>
<keyword evidence="3" id="KW-1185">Reference proteome</keyword>
<accession>A0A9W6KW87</accession>
<protein>
    <submittedName>
        <fullName evidence="2">Uncharacterized protein</fullName>
    </submittedName>
</protein>
<sequence length="103" mass="11177">MATPHNPAPRAPEAETLRGRRLIRRHPGPEGSRKAAAPAAPRVCLRARRAPDSSHSPDGAGGPERRPARVTPLACRNPHRHDETHITVIMVYAFSGALDRSRG</sequence>
<dbReference type="Proteomes" id="UP001143480">
    <property type="component" value="Unassembled WGS sequence"/>
</dbReference>
<reference evidence="2" key="1">
    <citation type="journal article" date="2014" name="Int. J. Syst. Evol. Microbiol.">
        <title>Complete genome sequence of Corynebacterium casei LMG S-19264T (=DSM 44701T), isolated from a smear-ripened cheese.</title>
        <authorList>
            <consortium name="US DOE Joint Genome Institute (JGI-PGF)"/>
            <person name="Walter F."/>
            <person name="Albersmeier A."/>
            <person name="Kalinowski J."/>
            <person name="Ruckert C."/>
        </authorList>
    </citation>
    <scope>NUCLEOTIDE SEQUENCE</scope>
    <source>
        <strain evidence="2">VKM Ac-1321</strain>
    </source>
</reference>
<dbReference type="AlphaFoldDB" id="A0A9W6KW87"/>
<organism evidence="2 3">
    <name type="scientific">Dactylosporangium matsuzakiense</name>
    <dbReference type="NCBI Taxonomy" id="53360"/>
    <lineage>
        <taxon>Bacteria</taxon>
        <taxon>Bacillati</taxon>
        <taxon>Actinomycetota</taxon>
        <taxon>Actinomycetes</taxon>
        <taxon>Micromonosporales</taxon>
        <taxon>Micromonosporaceae</taxon>
        <taxon>Dactylosporangium</taxon>
    </lineage>
</organism>
<proteinExistence type="predicted"/>
<evidence type="ECO:0000256" key="1">
    <source>
        <dbReference type="SAM" id="MobiDB-lite"/>
    </source>
</evidence>
<reference evidence="2" key="2">
    <citation type="submission" date="2023-01" db="EMBL/GenBank/DDBJ databases">
        <authorList>
            <person name="Sun Q."/>
            <person name="Evtushenko L."/>
        </authorList>
    </citation>
    <scope>NUCLEOTIDE SEQUENCE</scope>
    <source>
        <strain evidence="2">VKM Ac-1321</strain>
    </source>
</reference>
<feature type="compositionally biased region" description="Pro residues" evidence="1">
    <location>
        <begin position="1"/>
        <end position="10"/>
    </location>
</feature>
<evidence type="ECO:0000313" key="3">
    <source>
        <dbReference type="Proteomes" id="UP001143480"/>
    </source>
</evidence>